<accession>F5XLR7</accession>
<dbReference type="Proteomes" id="UP000007947">
    <property type="component" value="Chromosome"/>
</dbReference>
<name>F5XLR7_MICPN</name>
<evidence type="ECO:0000313" key="2">
    <source>
        <dbReference type="Proteomes" id="UP000007947"/>
    </source>
</evidence>
<keyword evidence="2" id="KW-1185">Reference proteome</keyword>
<proteinExistence type="predicted"/>
<dbReference type="KEGG" id="mph:MLP_07820"/>
<protein>
    <submittedName>
        <fullName evidence="1">Uncharacterized protein</fullName>
    </submittedName>
</protein>
<evidence type="ECO:0000313" key="1">
    <source>
        <dbReference type="EMBL" id="BAK33796.1"/>
    </source>
</evidence>
<dbReference type="EMBL" id="AP012204">
    <property type="protein sequence ID" value="BAK33796.1"/>
    <property type="molecule type" value="Genomic_DNA"/>
</dbReference>
<reference evidence="1 2" key="1">
    <citation type="submission" date="2011-05" db="EMBL/GenBank/DDBJ databases">
        <title>Whole genome sequence of Microlunatus phosphovorus NM-1.</title>
        <authorList>
            <person name="Hosoyama A."/>
            <person name="Sasaki K."/>
            <person name="Harada T."/>
            <person name="Igarashi R."/>
            <person name="Kawakoshi A."/>
            <person name="Sasagawa M."/>
            <person name="Fukada J."/>
            <person name="Nakamura S."/>
            <person name="Katano Y."/>
            <person name="Hanada S."/>
            <person name="Kamagata Y."/>
            <person name="Nakamura N."/>
            <person name="Yamazaki S."/>
            <person name="Fujita N."/>
        </authorList>
    </citation>
    <scope>NUCLEOTIDE SEQUENCE [LARGE SCALE GENOMIC DNA]</scope>
    <source>
        <strain evidence="2">ATCC 700054 / DSM 10555 / JCM 9379 / NBRC 101784 / NCIMB 13414 / VKM Ac-1990 / NM-1</strain>
    </source>
</reference>
<gene>
    <name evidence="1" type="ordered locus">MLP_07820</name>
</gene>
<dbReference type="STRING" id="1032480.MLP_07820"/>
<sequence>MSPDDRAVLAHERLVSIGEDDVEEATKLEVLRAAVAPTENSIDEGKGSRIPLNEPREHIRRIGHEATERARQVA</sequence>
<dbReference type="AlphaFoldDB" id="F5XLR7"/>
<organism evidence="1 2">
    <name type="scientific">Microlunatus phosphovorus (strain ATCC 700054 / DSM 10555 / JCM 9379 / NBRC 101784 / NCIMB 13414 / VKM Ac-1990 / NM-1)</name>
    <dbReference type="NCBI Taxonomy" id="1032480"/>
    <lineage>
        <taxon>Bacteria</taxon>
        <taxon>Bacillati</taxon>
        <taxon>Actinomycetota</taxon>
        <taxon>Actinomycetes</taxon>
        <taxon>Propionibacteriales</taxon>
        <taxon>Propionibacteriaceae</taxon>
        <taxon>Microlunatus</taxon>
    </lineage>
</organism>
<dbReference type="HOGENOM" id="CLU_2683760_0_0_11"/>